<feature type="region of interest" description="Disordered" evidence="1">
    <location>
        <begin position="1"/>
        <end position="37"/>
    </location>
</feature>
<dbReference type="RefSeq" id="WP_242009996.1">
    <property type="nucleotide sequence ID" value="NZ_WOSY01000001.1"/>
</dbReference>
<protein>
    <recommendedName>
        <fullName evidence="2">Anti-sigma factor NepR domain-containing protein</fullName>
    </recommendedName>
</protein>
<proteinExistence type="predicted"/>
<reference evidence="3 4" key="1">
    <citation type="journal article" date="2020" name="Int. J. Syst. Evol. Microbiol.">
        <title>Novel acetic acid bacteria from cider fermentations: Acetobacter conturbans sp. nov. and Acetobacter fallax sp. nov.</title>
        <authorList>
            <person name="Sombolestani A.S."/>
            <person name="Cleenwerck I."/>
            <person name="Cnockaert M."/>
            <person name="Borremans W."/>
            <person name="Wieme A.D."/>
            <person name="De Vuyst L."/>
            <person name="Vandamme P."/>
        </authorList>
    </citation>
    <scope>NUCLEOTIDE SEQUENCE [LARGE SCALE GENOMIC DNA]</scope>
    <source>
        <strain evidence="3 4">LMG 1627</strain>
    </source>
</reference>
<sequence>MVNHCFPASRPEMSEYPPGLLSMSARERKPSSARKGCKQEEDAFDIWLKRGLHQLFDDVAKEPIPEELLRLLEENDDED</sequence>
<dbReference type="Pfam" id="PF18557">
    <property type="entry name" value="NepR"/>
    <property type="match status" value="1"/>
</dbReference>
<evidence type="ECO:0000259" key="2">
    <source>
        <dbReference type="Pfam" id="PF18557"/>
    </source>
</evidence>
<evidence type="ECO:0000313" key="3">
    <source>
        <dbReference type="EMBL" id="NHN87251.1"/>
    </source>
</evidence>
<dbReference type="EMBL" id="WOSY01000001">
    <property type="protein sequence ID" value="NHN87251.1"/>
    <property type="molecule type" value="Genomic_DNA"/>
</dbReference>
<organism evidence="3 4">
    <name type="scientific">Acetobacter conturbans</name>
    <dbReference type="NCBI Taxonomy" id="1737472"/>
    <lineage>
        <taxon>Bacteria</taxon>
        <taxon>Pseudomonadati</taxon>
        <taxon>Pseudomonadota</taxon>
        <taxon>Alphaproteobacteria</taxon>
        <taxon>Acetobacterales</taxon>
        <taxon>Acetobacteraceae</taxon>
        <taxon>Acetobacter</taxon>
    </lineage>
</organism>
<dbReference type="Proteomes" id="UP000631653">
    <property type="component" value="Unassembled WGS sequence"/>
</dbReference>
<dbReference type="InterPro" id="IPR041649">
    <property type="entry name" value="NepR"/>
</dbReference>
<name>A0ABX0JVK0_9PROT</name>
<comment type="caution">
    <text evidence="3">The sequence shown here is derived from an EMBL/GenBank/DDBJ whole genome shotgun (WGS) entry which is preliminary data.</text>
</comment>
<gene>
    <name evidence="3" type="ORF">GOB81_01185</name>
</gene>
<feature type="domain" description="Anti-sigma factor NepR" evidence="2">
    <location>
        <begin position="50"/>
        <end position="74"/>
    </location>
</feature>
<accession>A0ABX0JVK0</accession>
<evidence type="ECO:0000313" key="4">
    <source>
        <dbReference type="Proteomes" id="UP000631653"/>
    </source>
</evidence>
<keyword evidence="4" id="KW-1185">Reference proteome</keyword>
<evidence type="ECO:0000256" key="1">
    <source>
        <dbReference type="SAM" id="MobiDB-lite"/>
    </source>
</evidence>